<name>A0A7G8PW19_9FLAO</name>
<protein>
    <recommendedName>
        <fullName evidence="3">Adenylosuccinate lyase</fullName>
    </recommendedName>
</protein>
<sequence>MSSELLIQKLNYTKAYRKTRLEVAQWVLDHPETFEELLRVCFSSEKELSYKATWILEFVCAERLSLLYPHFELFFTNIPNVKRDQALRPIAKVCDMIAVKYYKDNDPEIKDKFSVEHRKLMTECCFDWLITDQKVACKVFAMHALFYLGTEYDWIHPELNVIISENIHHNSPAYKARGKYVLGKIQKFNRQ</sequence>
<dbReference type="KEGG" id="alti:ALE3EI_1988"/>
<dbReference type="EMBL" id="CP052909">
    <property type="protein sequence ID" value="QNJ98535.1"/>
    <property type="molecule type" value="Genomic_DNA"/>
</dbReference>
<keyword evidence="2" id="KW-1185">Reference proteome</keyword>
<gene>
    <name evidence="1" type="ORF">ALE3EI_1988</name>
</gene>
<dbReference type="Proteomes" id="UP000515514">
    <property type="component" value="Chromosome"/>
</dbReference>
<proteinExistence type="predicted"/>
<organism evidence="1 2">
    <name type="scientific">Constantimarinum furrinae</name>
    <dbReference type="NCBI Taxonomy" id="2562285"/>
    <lineage>
        <taxon>Bacteria</taxon>
        <taxon>Pseudomonadati</taxon>
        <taxon>Bacteroidota</taxon>
        <taxon>Flavobacteriia</taxon>
        <taxon>Flavobacteriales</taxon>
        <taxon>Flavobacteriaceae</taxon>
        <taxon>Altibacter/Constantimarinum group</taxon>
        <taxon>Constantimarinum</taxon>
    </lineage>
</organism>
<dbReference type="RefSeq" id="WP_186988257.1">
    <property type="nucleotide sequence ID" value="NZ_CP052909.1"/>
</dbReference>
<dbReference type="AlphaFoldDB" id="A0A7G8PW19"/>
<evidence type="ECO:0008006" key="3">
    <source>
        <dbReference type="Google" id="ProtNLM"/>
    </source>
</evidence>
<evidence type="ECO:0000313" key="1">
    <source>
        <dbReference type="EMBL" id="QNJ98535.1"/>
    </source>
</evidence>
<reference evidence="1 2" key="1">
    <citation type="submission" date="2020-04" db="EMBL/GenBank/DDBJ databases">
        <title>Genome sequence of Altibacter aquimarinus strain ALE3EI.</title>
        <authorList>
            <person name="Oh H.-M."/>
            <person name="Jang D."/>
        </authorList>
    </citation>
    <scope>NUCLEOTIDE SEQUENCE [LARGE SCALE GENOMIC DNA]</scope>
    <source>
        <strain evidence="1 2">ALE3EI</strain>
    </source>
</reference>
<accession>A0A7G8PW19</accession>
<evidence type="ECO:0000313" key="2">
    <source>
        <dbReference type="Proteomes" id="UP000515514"/>
    </source>
</evidence>